<keyword evidence="4 10" id="KW-1133">Transmembrane helix</keyword>
<evidence type="ECO:0000256" key="3">
    <source>
        <dbReference type="ARBA" id="ARBA00022692"/>
    </source>
</evidence>
<organism evidence="11">
    <name type="scientific">Hellea balneolensis</name>
    <dbReference type="NCBI Taxonomy" id="287478"/>
    <lineage>
        <taxon>Bacteria</taxon>
        <taxon>Pseudomonadati</taxon>
        <taxon>Pseudomonadota</taxon>
        <taxon>Alphaproteobacteria</taxon>
        <taxon>Maricaulales</taxon>
        <taxon>Robiginitomaculaceae</taxon>
        <taxon>Hellea</taxon>
    </lineage>
</organism>
<dbReference type="InterPro" id="IPR001807">
    <property type="entry name" value="ClC"/>
</dbReference>
<dbReference type="GO" id="GO:0034707">
    <property type="term" value="C:chloride channel complex"/>
    <property type="evidence" value="ECO:0007669"/>
    <property type="project" value="UniProtKB-KW"/>
</dbReference>
<accession>A0A7V5NWQ8</accession>
<dbReference type="PANTHER" id="PTHR43427:SF6">
    <property type="entry name" value="CHLORIDE CHANNEL PROTEIN CLC-E"/>
    <property type="match status" value="1"/>
</dbReference>
<keyword evidence="7" id="KW-0869">Chloride channel</keyword>
<keyword evidence="2" id="KW-0813">Transport</keyword>
<keyword evidence="9" id="KW-0407">Ion channel</keyword>
<feature type="transmembrane region" description="Helical" evidence="10">
    <location>
        <begin position="279"/>
        <end position="299"/>
    </location>
</feature>
<keyword evidence="5" id="KW-0406">Ion transport</keyword>
<dbReference type="InterPro" id="IPR014743">
    <property type="entry name" value="Cl-channel_core"/>
</dbReference>
<evidence type="ECO:0000256" key="6">
    <source>
        <dbReference type="ARBA" id="ARBA00023136"/>
    </source>
</evidence>
<evidence type="ECO:0000256" key="9">
    <source>
        <dbReference type="ARBA" id="ARBA00023303"/>
    </source>
</evidence>
<evidence type="ECO:0000256" key="4">
    <source>
        <dbReference type="ARBA" id="ARBA00022989"/>
    </source>
</evidence>
<keyword evidence="3 10" id="KW-0812">Transmembrane</keyword>
<evidence type="ECO:0000256" key="2">
    <source>
        <dbReference type="ARBA" id="ARBA00022448"/>
    </source>
</evidence>
<reference evidence="11" key="1">
    <citation type="journal article" date="2020" name="mSystems">
        <title>Genome- and Community-Level Interaction Insights into Carbon Utilization and Element Cycling Functions of Hydrothermarchaeota in Hydrothermal Sediment.</title>
        <authorList>
            <person name="Zhou Z."/>
            <person name="Liu Y."/>
            <person name="Xu W."/>
            <person name="Pan J."/>
            <person name="Luo Z.H."/>
            <person name="Li M."/>
        </authorList>
    </citation>
    <scope>NUCLEOTIDE SEQUENCE [LARGE SCALE GENOMIC DNA]</scope>
    <source>
        <strain evidence="11">HyVt-538</strain>
    </source>
</reference>
<dbReference type="Pfam" id="PF00654">
    <property type="entry name" value="Voltage_CLC"/>
    <property type="match status" value="1"/>
</dbReference>
<feature type="transmembrane region" description="Helical" evidence="10">
    <location>
        <begin position="152"/>
        <end position="169"/>
    </location>
</feature>
<evidence type="ECO:0000256" key="7">
    <source>
        <dbReference type="ARBA" id="ARBA00023173"/>
    </source>
</evidence>
<keyword evidence="6 10" id="KW-0472">Membrane</keyword>
<evidence type="ECO:0000256" key="1">
    <source>
        <dbReference type="ARBA" id="ARBA00004141"/>
    </source>
</evidence>
<comment type="caution">
    <text evidence="11">The sequence shown here is derived from an EMBL/GenBank/DDBJ whole genome shotgun (WGS) entry which is preliminary data.</text>
</comment>
<keyword evidence="8" id="KW-0868">Chloride</keyword>
<name>A0A7V5NWQ8_9PROT</name>
<gene>
    <name evidence="11" type="primary">clcA</name>
    <name evidence="11" type="ORF">ENK01_02005</name>
</gene>
<dbReference type="Proteomes" id="UP000885806">
    <property type="component" value="Unassembled WGS sequence"/>
</dbReference>
<feature type="transmembrane region" description="Helical" evidence="10">
    <location>
        <begin position="189"/>
        <end position="209"/>
    </location>
</feature>
<feature type="non-terminal residue" evidence="11">
    <location>
        <position position="1"/>
    </location>
</feature>
<feature type="transmembrane region" description="Helical" evidence="10">
    <location>
        <begin position="216"/>
        <end position="239"/>
    </location>
</feature>
<protein>
    <submittedName>
        <fullName evidence="11">H(+)/Cl(-) exchange transporter ClcA</fullName>
    </submittedName>
</protein>
<dbReference type="SUPFAM" id="SSF81340">
    <property type="entry name" value="Clc chloride channel"/>
    <property type="match status" value="1"/>
</dbReference>
<dbReference type="EMBL" id="DROP01000136">
    <property type="protein sequence ID" value="HHI88703.1"/>
    <property type="molecule type" value="Genomic_DNA"/>
</dbReference>
<evidence type="ECO:0000256" key="10">
    <source>
        <dbReference type="SAM" id="Phobius"/>
    </source>
</evidence>
<dbReference type="InterPro" id="IPR050368">
    <property type="entry name" value="ClC-type_chloride_channel"/>
</dbReference>
<evidence type="ECO:0000313" key="11">
    <source>
        <dbReference type="EMBL" id="HHI88703.1"/>
    </source>
</evidence>
<dbReference type="PANTHER" id="PTHR43427">
    <property type="entry name" value="CHLORIDE CHANNEL PROTEIN CLC-E"/>
    <property type="match status" value="1"/>
</dbReference>
<dbReference type="Gene3D" id="1.10.3080.10">
    <property type="entry name" value="Clc chloride channel"/>
    <property type="match status" value="1"/>
</dbReference>
<feature type="transmembrane region" description="Helical" evidence="10">
    <location>
        <begin position="37"/>
        <end position="62"/>
    </location>
</feature>
<comment type="subcellular location">
    <subcellularLocation>
        <location evidence="1">Membrane</location>
        <topology evidence="1">Multi-pass membrane protein</topology>
    </subcellularLocation>
</comment>
<dbReference type="NCBIfam" id="NF003640">
    <property type="entry name" value="PRK05277.1"/>
    <property type="match status" value="1"/>
</dbReference>
<proteinExistence type="predicted"/>
<sequence length="321" mass="34529">TTLFRSGRGGPSIHMGGGVGAFVDRIFPKHDAETSHALVASGAAAGLAAAFNAPLAGMIFVIEEMRNPFHYNFLNVRLLAIATLMATLVVNLLVGQQPVLAIDVYDTPAWHEMLLYLAMGGIIGIAGAALNLGLLHGVDRMKWMGRDKWKPYQWIMFLGFVVGVLHYLYPQMIGSDYSLVFYSLAGNVALKGLLLFIVIRFVLTIFCFTAGVPGGVFAPMVVLGTLIGLWCGEVSAWLFPTFVSNPYPFAVAGTGALFAATVRAPITGIVLVVEMTANYSLIVPIMIACVGADIVAKALGAEPLYWVLYERHTKPRPKPGL</sequence>
<dbReference type="GO" id="GO:0005254">
    <property type="term" value="F:chloride channel activity"/>
    <property type="evidence" value="ECO:0007669"/>
    <property type="project" value="UniProtKB-KW"/>
</dbReference>
<feature type="transmembrane region" description="Helical" evidence="10">
    <location>
        <begin position="251"/>
        <end position="272"/>
    </location>
</feature>
<evidence type="ECO:0000256" key="5">
    <source>
        <dbReference type="ARBA" id="ARBA00023065"/>
    </source>
</evidence>
<dbReference type="PRINTS" id="PR00762">
    <property type="entry name" value="CLCHANNEL"/>
</dbReference>
<evidence type="ECO:0000256" key="8">
    <source>
        <dbReference type="ARBA" id="ARBA00023214"/>
    </source>
</evidence>
<feature type="transmembrane region" description="Helical" evidence="10">
    <location>
        <begin position="114"/>
        <end position="132"/>
    </location>
</feature>
<feature type="transmembrane region" description="Helical" evidence="10">
    <location>
        <begin position="74"/>
        <end position="94"/>
    </location>
</feature>
<dbReference type="AlphaFoldDB" id="A0A7V5NWQ8"/>